<comment type="similarity">
    <text evidence="4">Belongs to the peptidase M20A family.</text>
</comment>
<evidence type="ECO:0000256" key="14">
    <source>
        <dbReference type="ARBA" id="ARBA00051301"/>
    </source>
</evidence>
<dbReference type="SUPFAM" id="SSF53187">
    <property type="entry name" value="Zn-dependent exopeptidases"/>
    <property type="match status" value="1"/>
</dbReference>
<evidence type="ECO:0000256" key="13">
    <source>
        <dbReference type="ARBA" id="ARBA00023285"/>
    </source>
</evidence>
<evidence type="ECO:0000256" key="11">
    <source>
        <dbReference type="ARBA" id="ARBA00022915"/>
    </source>
</evidence>
<keyword evidence="9" id="KW-0378">Hydrolase</keyword>
<evidence type="ECO:0000256" key="4">
    <source>
        <dbReference type="ARBA" id="ARBA00006247"/>
    </source>
</evidence>
<gene>
    <name evidence="16" type="ORF">FYJ39_04690</name>
</gene>
<keyword evidence="17" id="KW-1185">Reference proteome</keyword>
<dbReference type="InterPro" id="IPR010182">
    <property type="entry name" value="ArgE/DapE"/>
</dbReference>
<dbReference type="InterPro" id="IPR002933">
    <property type="entry name" value="Peptidase_M20"/>
</dbReference>
<sequence>MDKKERIAILQHIVKINTENGNEESVAKYFQGLLNNHGIESKLIEFSPGRSNLVAEISNGTGKTLALSGHMDVVNAGDTSKWTHPPFSAHIEEDVIWGRGTSDMKSGLAALVIAFIELNESRRFKGRIKLLATVGEEIGELGAKQLTDLGYADGIDAMLIGEPCNVGIVYAHKGSLNYKVISKGVAAHSSTPEFGSNAIEHLTAAMTMISERIAAKAETYENPVLGKTYNNITLITGGIQVNSIPDYAEFEANARTIPEFDNSAVIKEVKAVVNELNQKEHFDLDVVVTADQYPVETAPNSTLVQTIIEVTNSMESLSVKHLLKSMGDVIGEDLNYIGLPTGEKQPLAPISTSGTTDAAQFIRANKDLELAVYGPGMPMLNHKINERLPLEQYLDFIEAYKLIIEKYLSVK</sequence>
<protein>
    <recommendedName>
        <fullName evidence="6">Probable succinyl-diaminopimelate desuccinylase</fullName>
        <ecNumber evidence="5">3.5.1.18</ecNumber>
    </recommendedName>
</protein>
<comment type="cofactor">
    <cofactor evidence="2">
        <name>Zn(2+)</name>
        <dbReference type="ChEBI" id="CHEBI:29105"/>
    </cofactor>
</comment>
<name>A0A7X2NJN2_9CLOT</name>
<keyword evidence="12" id="KW-0457">Lysine biosynthesis</keyword>
<dbReference type="InterPro" id="IPR036264">
    <property type="entry name" value="Bact_exopeptidase_dim_dom"/>
</dbReference>
<evidence type="ECO:0000256" key="8">
    <source>
        <dbReference type="ARBA" id="ARBA00022723"/>
    </source>
</evidence>
<evidence type="ECO:0000256" key="5">
    <source>
        <dbReference type="ARBA" id="ARBA00011921"/>
    </source>
</evidence>
<evidence type="ECO:0000256" key="3">
    <source>
        <dbReference type="ARBA" id="ARBA00005130"/>
    </source>
</evidence>
<comment type="pathway">
    <text evidence="3">Amino-acid biosynthesis; L-lysine biosynthesis via DAP pathway; LL-2,6-diaminopimelate from (S)-tetrahydrodipicolinate (succinylase route): step 3/3.</text>
</comment>
<keyword evidence="11" id="KW-0220">Diaminopimelate biosynthesis</keyword>
<evidence type="ECO:0000256" key="7">
    <source>
        <dbReference type="ARBA" id="ARBA00022605"/>
    </source>
</evidence>
<dbReference type="PROSITE" id="PS00759">
    <property type="entry name" value="ARGE_DAPE_CPG2_2"/>
    <property type="match status" value="1"/>
</dbReference>
<proteinExistence type="inferred from homology"/>
<dbReference type="GO" id="GO:0009089">
    <property type="term" value="P:lysine biosynthetic process via diaminopimelate"/>
    <property type="evidence" value="ECO:0007669"/>
    <property type="project" value="UniProtKB-UniPathway"/>
</dbReference>
<dbReference type="NCBIfam" id="TIGR01910">
    <property type="entry name" value="DapE-ArgE"/>
    <property type="match status" value="1"/>
</dbReference>
<comment type="cofactor">
    <cofactor evidence="1">
        <name>Co(2+)</name>
        <dbReference type="ChEBI" id="CHEBI:48828"/>
    </cofactor>
</comment>
<dbReference type="Pfam" id="PF07687">
    <property type="entry name" value="M20_dimer"/>
    <property type="match status" value="1"/>
</dbReference>
<evidence type="ECO:0000259" key="15">
    <source>
        <dbReference type="Pfam" id="PF07687"/>
    </source>
</evidence>
<feature type="domain" description="Peptidase M20 dimerisation" evidence="15">
    <location>
        <begin position="170"/>
        <end position="279"/>
    </location>
</feature>
<dbReference type="InterPro" id="IPR001261">
    <property type="entry name" value="ArgE/DapE_CS"/>
</dbReference>
<dbReference type="PANTHER" id="PTHR43808">
    <property type="entry name" value="ACETYLORNITHINE DEACETYLASE"/>
    <property type="match status" value="1"/>
</dbReference>
<evidence type="ECO:0000256" key="12">
    <source>
        <dbReference type="ARBA" id="ARBA00023154"/>
    </source>
</evidence>
<dbReference type="GO" id="GO:0009014">
    <property type="term" value="F:succinyl-diaminopimelate desuccinylase activity"/>
    <property type="evidence" value="ECO:0007669"/>
    <property type="project" value="UniProtKB-EC"/>
</dbReference>
<keyword evidence="8" id="KW-0479">Metal-binding</keyword>
<dbReference type="AlphaFoldDB" id="A0A7X2NJN2"/>
<accession>A0A7X2NJN2</accession>
<dbReference type="Proteomes" id="UP000429958">
    <property type="component" value="Unassembled WGS sequence"/>
</dbReference>
<dbReference type="InterPro" id="IPR050072">
    <property type="entry name" value="Peptidase_M20A"/>
</dbReference>
<comment type="catalytic activity">
    <reaction evidence="14">
        <text>N-succinyl-(2S,6S)-2,6-diaminopimelate + H2O = (2S,6S)-2,6-diaminopimelate + succinate</text>
        <dbReference type="Rhea" id="RHEA:22608"/>
        <dbReference type="ChEBI" id="CHEBI:15377"/>
        <dbReference type="ChEBI" id="CHEBI:30031"/>
        <dbReference type="ChEBI" id="CHEBI:57609"/>
        <dbReference type="ChEBI" id="CHEBI:58087"/>
        <dbReference type="EC" id="3.5.1.18"/>
    </reaction>
</comment>
<dbReference type="GO" id="GO:0046872">
    <property type="term" value="F:metal ion binding"/>
    <property type="evidence" value="ECO:0007669"/>
    <property type="project" value="UniProtKB-KW"/>
</dbReference>
<keyword evidence="7" id="KW-0028">Amino-acid biosynthesis</keyword>
<keyword evidence="10" id="KW-0862">Zinc</keyword>
<dbReference type="CDD" id="cd08659">
    <property type="entry name" value="M20_ArgE_DapE-like"/>
    <property type="match status" value="1"/>
</dbReference>
<dbReference type="EC" id="3.5.1.18" evidence="5"/>
<dbReference type="EMBL" id="VUMD01000003">
    <property type="protein sequence ID" value="MSS35900.1"/>
    <property type="molecule type" value="Genomic_DNA"/>
</dbReference>
<dbReference type="RefSeq" id="WP_154471296.1">
    <property type="nucleotide sequence ID" value="NZ_DBEWUL010000141.1"/>
</dbReference>
<evidence type="ECO:0000313" key="16">
    <source>
        <dbReference type="EMBL" id="MSS35900.1"/>
    </source>
</evidence>
<dbReference type="Pfam" id="PF01546">
    <property type="entry name" value="Peptidase_M20"/>
    <property type="match status" value="1"/>
</dbReference>
<dbReference type="GO" id="GO:0019877">
    <property type="term" value="P:diaminopimelate biosynthetic process"/>
    <property type="evidence" value="ECO:0007669"/>
    <property type="project" value="UniProtKB-KW"/>
</dbReference>
<comment type="caution">
    <text evidence="16">The sequence shown here is derived from an EMBL/GenBank/DDBJ whole genome shotgun (WGS) entry which is preliminary data.</text>
</comment>
<evidence type="ECO:0000256" key="9">
    <source>
        <dbReference type="ARBA" id="ARBA00022801"/>
    </source>
</evidence>
<evidence type="ECO:0000313" key="17">
    <source>
        <dbReference type="Proteomes" id="UP000429958"/>
    </source>
</evidence>
<evidence type="ECO:0000256" key="1">
    <source>
        <dbReference type="ARBA" id="ARBA00001941"/>
    </source>
</evidence>
<dbReference type="PROSITE" id="PS00758">
    <property type="entry name" value="ARGE_DAPE_CPG2_1"/>
    <property type="match status" value="1"/>
</dbReference>
<evidence type="ECO:0000256" key="10">
    <source>
        <dbReference type="ARBA" id="ARBA00022833"/>
    </source>
</evidence>
<evidence type="ECO:0000256" key="2">
    <source>
        <dbReference type="ARBA" id="ARBA00001947"/>
    </source>
</evidence>
<organism evidence="16 17">
    <name type="scientific">Clostridium porci</name>
    <dbReference type="NCBI Taxonomy" id="2605778"/>
    <lineage>
        <taxon>Bacteria</taxon>
        <taxon>Bacillati</taxon>
        <taxon>Bacillota</taxon>
        <taxon>Clostridia</taxon>
        <taxon>Eubacteriales</taxon>
        <taxon>Clostridiaceae</taxon>
        <taxon>Clostridium</taxon>
    </lineage>
</organism>
<dbReference type="UniPathway" id="UPA00034">
    <property type="reaction ID" value="UER00021"/>
</dbReference>
<dbReference type="Gene3D" id="3.40.630.10">
    <property type="entry name" value="Zn peptidases"/>
    <property type="match status" value="2"/>
</dbReference>
<dbReference type="NCBIfam" id="NF006365">
    <property type="entry name" value="PRK08588.1"/>
    <property type="match status" value="1"/>
</dbReference>
<dbReference type="SUPFAM" id="SSF55031">
    <property type="entry name" value="Bacterial exopeptidase dimerisation domain"/>
    <property type="match status" value="1"/>
</dbReference>
<dbReference type="Gene3D" id="3.30.70.360">
    <property type="match status" value="1"/>
</dbReference>
<evidence type="ECO:0000256" key="6">
    <source>
        <dbReference type="ARBA" id="ARBA00016853"/>
    </source>
</evidence>
<keyword evidence="13" id="KW-0170">Cobalt</keyword>
<dbReference type="InterPro" id="IPR011650">
    <property type="entry name" value="Peptidase_M20_dimer"/>
</dbReference>
<reference evidence="16 17" key="1">
    <citation type="submission" date="2019-08" db="EMBL/GenBank/DDBJ databases">
        <title>In-depth cultivation of the pig gut microbiome towards novel bacterial diversity and tailored functional studies.</title>
        <authorList>
            <person name="Wylensek D."/>
            <person name="Hitch T.C.A."/>
            <person name="Clavel T."/>
        </authorList>
    </citation>
    <scope>NUCLEOTIDE SEQUENCE [LARGE SCALE GENOMIC DNA]</scope>
    <source>
        <strain evidence="16 17">WCA-389-WT-23D1</strain>
    </source>
</reference>
<dbReference type="PANTHER" id="PTHR43808:SF8">
    <property type="entry name" value="PEPTIDASE M20 DIMERISATION DOMAIN-CONTAINING PROTEIN"/>
    <property type="match status" value="1"/>
</dbReference>